<gene>
    <name evidence="2" type="ORF">ATANTOWER_022698</name>
</gene>
<proteinExistence type="predicted"/>
<organism evidence="2 3">
    <name type="scientific">Ataeniobius toweri</name>
    <dbReference type="NCBI Taxonomy" id="208326"/>
    <lineage>
        <taxon>Eukaryota</taxon>
        <taxon>Metazoa</taxon>
        <taxon>Chordata</taxon>
        <taxon>Craniata</taxon>
        <taxon>Vertebrata</taxon>
        <taxon>Euteleostomi</taxon>
        <taxon>Actinopterygii</taxon>
        <taxon>Neopterygii</taxon>
        <taxon>Teleostei</taxon>
        <taxon>Neoteleostei</taxon>
        <taxon>Acanthomorphata</taxon>
        <taxon>Ovalentaria</taxon>
        <taxon>Atherinomorphae</taxon>
        <taxon>Cyprinodontiformes</taxon>
        <taxon>Goodeidae</taxon>
        <taxon>Ataeniobius</taxon>
    </lineage>
</organism>
<dbReference type="Proteomes" id="UP001345963">
    <property type="component" value="Unassembled WGS sequence"/>
</dbReference>
<evidence type="ECO:0000313" key="2">
    <source>
        <dbReference type="EMBL" id="MED6232148.1"/>
    </source>
</evidence>
<dbReference type="EMBL" id="JAHUTI010000499">
    <property type="protein sequence ID" value="MED6232148.1"/>
    <property type="molecule type" value="Genomic_DNA"/>
</dbReference>
<reference evidence="2 3" key="1">
    <citation type="submission" date="2021-07" db="EMBL/GenBank/DDBJ databases">
        <authorList>
            <person name="Palmer J.M."/>
        </authorList>
    </citation>
    <scope>NUCLEOTIDE SEQUENCE [LARGE SCALE GENOMIC DNA]</scope>
    <source>
        <strain evidence="2 3">AT_MEX2019</strain>
        <tissue evidence="2">Muscle</tissue>
    </source>
</reference>
<evidence type="ECO:0000256" key="1">
    <source>
        <dbReference type="SAM" id="MobiDB-lite"/>
    </source>
</evidence>
<protein>
    <submittedName>
        <fullName evidence="2">Uncharacterized protein</fullName>
    </submittedName>
</protein>
<comment type="caution">
    <text evidence="2">The sequence shown here is derived from an EMBL/GenBank/DDBJ whole genome shotgun (WGS) entry which is preliminary data.</text>
</comment>
<keyword evidence="3" id="KW-1185">Reference proteome</keyword>
<sequence>MAEVGQAKSCGGCSKSLLEEKICPPTRLHTEEDIGASRKSRATPKARLSPRLIERERKKELTSLVCSCRERRPTSTVDLEVVMVEQPRSIRGEKRLRVCSGEHIGNFSELENQE</sequence>
<feature type="region of interest" description="Disordered" evidence="1">
    <location>
        <begin position="28"/>
        <end position="53"/>
    </location>
</feature>
<accession>A0ABU7A2N8</accession>
<evidence type="ECO:0000313" key="3">
    <source>
        <dbReference type="Proteomes" id="UP001345963"/>
    </source>
</evidence>
<name>A0ABU7A2N8_9TELE</name>